<dbReference type="Gene3D" id="3.30.450.260">
    <property type="entry name" value="Haem NO binding associated domain"/>
    <property type="match status" value="1"/>
</dbReference>
<name>A0A2T7NW01_POMCA</name>
<comment type="caution">
    <text evidence="5">The sequence shown here is derived from an EMBL/GenBank/DDBJ whole genome shotgun (WGS) entry which is preliminary data.</text>
</comment>
<dbReference type="InterPro" id="IPR011645">
    <property type="entry name" value="HNOB_dom_associated"/>
</dbReference>
<proteinExistence type="predicted"/>
<dbReference type="InterPro" id="IPR042463">
    <property type="entry name" value="HNOB_dom_associated_sf"/>
</dbReference>
<accession>A0A2T7NW01</accession>
<dbReference type="PANTHER" id="PTHR45655">
    <property type="entry name" value="GUANYLATE CYCLASE SOLUBLE SUBUNIT BETA-2"/>
    <property type="match status" value="1"/>
</dbReference>
<feature type="domain" description="Haem NO binding associated" evidence="4">
    <location>
        <begin position="94"/>
        <end position="175"/>
    </location>
</feature>
<protein>
    <recommendedName>
        <fullName evidence="1">guanylate cyclase</fullName>
        <ecNumber evidence="1">4.6.1.2</ecNumber>
    </recommendedName>
</protein>
<gene>
    <name evidence="5" type="ORF">C0Q70_15835</name>
</gene>
<keyword evidence="3" id="KW-0141">cGMP biosynthesis</keyword>
<keyword evidence="6" id="KW-1185">Reference proteome</keyword>
<dbReference type="STRING" id="400727.A0A2T7NW01"/>
<dbReference type="GO" id="GO:0000166">
    <property type="term" value="F:nucleotide binding"/>
    <property type="evidence" value="ECO:0007669"/>
    <property type="project" value="UniProtKB-KW"/>
</dbReference>
<dbReference type="Pfam" id="PF07701">
    <property type="entry name" value="HNOBA"/>
    <property type="match status" value="1"/>
</dbReference>
<reference evidence="5 6" key="1">
    <citation type="submission" date="2018-04" db="EMBL/GenBank/DDBJ databases">
        <title>The genome of golden apple snail Pomacea canaliculata provides insight into stress tolerance and invasive adaptation.</title>
        <authorList>
            <person name="Liu C."/>
            <person name="Liu B."/>
            <person name="Ren Y."/>
            <person name="Zhang Y."/>
            <person name="Wang H."/>
            <person name="Li S."/>
            <person name="Jiang F."/>
            <person name="Yin L."/>
            <person name="Zhang G."/>
            <person name="Qian W."/>
            <person name="Fan W."/>
        </authorList>
    </citation>
    <scope>NUCLEOTIDE SEQUENCE [LARGE SCALE GENOMIC DNA]</scope>
    <source>
        <strain evidence="5">SZHN2017</strain>
        <tissue evidence="5">Muscle</tissue>
    </source>
</reference>
<evidence type="ECO:0000259" key="4">
    <source>
        <dbReference type="Pfam" id="PF07701"/>
    </source>
</evidence>
<evidence type="ECO:0000256" key="2">
    <source>
        <dbReference type="ARBA" id="ARBA00022741"/>
    </source>
</evidence>
<dbReference type="Proteomes" id="UP000245119">
    <property type="component" value="Linkage Group LG9"/>
</dbReference>
<dbReference type="EC" id="4.6.1.2" evidence="1"/>
<dbReference type="PANTHER" id="PTHR45655:SF13">
    <property type="entry name" value="SOLUBLE GUANYLATE CYCLASE GCY-32-RELATED"/>
    <property type="match status" value="1"/>
</dbReference>
<organism evidence="5 6">
    <name type="scientific">Pomacea canaliculata</name>
    <name type="common">Golden apple snail</name>
    <dbReference type="NCBI Taxonomy" id="400727"/>
    <lineage>
        <taxon>Eukaryota</taxon>
        <taxon>Metazoa</taxon>
        <taxon>Spiralia</taxon>
        <taxon>Lophotrochozoa</taxon>
        <taxon>Mollusca</taxon>
        <taxon>Gastropoda</taxon>
        <taxon>Caenogastropoda</taxon>
        <taxon>Architaenioglossa</taxon>
        <taxon>Ampullarioidea</taxon>
        <taxon>Ampullariidae</taxon>
        <taxon>Pomacea</taxon>
    </lineage>
</organism>
<keyword evidence="2" id="KW-0547">Nucleotide-binding</keyword>
<dbReference type="GO" id="GO:0004383">
    <property type="term" value="F:guanylate cyclase activity"/>
    <property type="evidence" value="ECO:0007669"/>
    <property type="project" value="UniProtKB-EC"/>
</dbReference>
<dbReference type="OrthoDB" id="6127067at2759"/>
<dbReference type="EMBL" id="PZQS01000009">
    <property type="protein sequence ID" value="PVD25335.1"/>
    <property type="molecule type" value="Genomic_DNA"/>
</dbReference>
<dbReference type="AlphaFoldDB" id="A0A2T7NW01"/>
<sequence length="189" mass="21301">MDWTMSRDDPTCSGLIRAAGTEIFGHTVELTKLTSIREDLGEGRLQEHCTFSVHFPDLDDTDLPTPLQRHLLTRHLAMRTTLRVPQGKEASITLTGRQFCRTFPYHVFFDDSLTILQCGEALRRLLPAGIGPGTKMGDVFTVQYPRMGWSVDNVKRFTNTIFMLSIKPRNGSTRKTLNIKGARTSCNQS</sequence>
<evidence type="ECO:0000313" key="5">
    <source>
        <dbReference type="EMBL" id="PVD25335.1"/>
    </source>
</evidence>
<evidence type="ECO:0000313" key="6">
    <source>
        <dbReference type="Proteomes" id="UP000245119"/>
    </source>
</evidence>
<evidence type="ECO:0000256" key="1">
    <source>
        <dbReference type="ARBA" id="ARBA00012202"/>
    </source>
</evidence>
<evidence type="ECO:0000256" key="3">
    <source>
        <dbReference type="ARBA" id="ARBA00023293"/>
    </source>
</evidence>